<dbReference type="GO" id="GO:0019867">
    <property type="term" value="C:outer membrane"/>
    <property type="evidence" value="ECO:0007669"/>
    <property type="project" value="InterPro"/>
</dbReference>
<accession>A0A1E7ZC49</accession>
<keyword evidence="4" id="KW-1185">Reference proteome</keyword>
<dbReference type="PROSITE" id="PS51257">
    <property type="entry name" value="PROKAR_LIPOPROTEIN"/>
    <property type="match status" value="1"/>
</dbReference>
<dbReference type="PANTHER" id="PTHR37530:SF1">
    <property type="entry name" value="OUTER MEMBRANE PROTEIN SLP"/>
    <property type="match status" value="1"/>
</dbReference>
<gene>
    <name evidence="3" type="ORF">BFC18_09790</name>
</gene>
<dbReference type="OrthoDB" id="5295757at2"/>
<dbReference type="NCBIfam" id="TIGR00752">
    <property type="entry name" value="slp"/>
    <property type="match status" value="1"/>
</dbReference>
<organism evidence="3 4">
    <name type="scientific">Alteromonas confluentis</name>
    <dbReference type="NCBI Taxonomy" id="1656094"/>
    <lineage>
        <taxon>Bacteria</taxon>
        <taxon>Pseudomonadati</taxon>
        <taxon>Pseudomonadota</taxon>
        <taxon>Gammaproteobacteria</taxon>
        <taxon>Alteromonadales</taxon>
        <taxon>Alteromonadaceae</taxon>
        <taxon>Alteromonas/Salinimonas group</taxon>
        <taxon>Alteromonas</taxon>
    </lineage>
</organism>
<feature type="chain" id="PRO_5009209741" description="Starvation-inducible protein" evidence="2">
    <location>
        <begin position="20"/>
        <end position="236"/>
    </location>
</feature>
<feature type="compositionally biased region" description="Low complexity" evidence="1">
    <location>
        <begin position="205"/>
        <end position="230"/>
    </location>
</feature>
<dbReference type="AlphaFoldDB" id="A0A1E7ZC49"/>
<dbReference type="InterPro" id="IPR004658">
    <property type="entry name" value="OMP_Slp"/>
</dbReference>
<dbReference type="RefSeq" id="WP_070125139.1">
    <property type="nucleotide sequence ID" value="NZ_MDHN01000018.1"/>
</dbReference>
<evidence type="ECO:0008006" key="5">
    <source>
        <dbReference type="Google" id="ProtNLM"/>
    </source>
</evidence>
<proteinExistence type="predicted"/>
<dbReference type="Pfam" id="PF03843">
    <property type="entry name" value="Slp"/>
    <property type="match status" value="1"/>
</dbReference>
<feature type="signal peptide" evidence="2">
    <location>
        <begin position="1"/>
        <end position="19"/>
    </location>
</feature>
<feature type="region of interest" description="Disordered" evidence="1">
    <location>
        <begin position="205"/>
        <end position="236"/>
    </location>
</feature>
<comment type="caution">
    <text evidence="3">The sequence shown here is derived from an EMBL/GenBank/DDBJ whole genome shotgun (WGS) entry which is preliminary data.</text>
</comment>
<evidence type="ECO:0000313" key="3">
    <source>
        <dbReference type="EMBL" id="OFC71078.1"/>
    </source>
</evidence>
<dbReference type="EMBL" id="MDHN01000018">
    <property type="protein sequence ID" value="OFC71078.1"/>
    <property type="molecule type" value="Genomic_DNA"/>
</dbReference>
<reference evidence="3 4" key="1">
    <citation type="submission" date="2016-08" db="EMBL/GenBank/DDBJ databases">
        <authorList>
            <person name="Seilhamer J.J."/>
        </authorList>
    </citation>
    <scope>NUCLEOTIDE SEQUENCE [LARGE SCALE GENOMIC DNA]</scope>
    <source>
        <strain evidence="3 4">KCTC 42603</strain>
    </source>
</reference>
<name>A0A1E7ZC49_9ALTE</name>
<keyword evidence="2" id="KW-0732">Signal</keyword>
<dbReference type="PANTHER" id="PTHR37530">
    <property type="entry name" value="OUTER MEMBRANE PROTEIN SLP"/>
    <property type="match status" value="1"/>
</dbReference>
<evidence type="ECO:0000313" key="4">
    <source>
        <dbReference type="Proteomes" id="UP000175691"/>
    </source>
</evidence>
<protein>
    <recommendedName>
        <fullName evidence="5">Starvation-inducible protein</fullName>
    </recommendedName>
</protein>
<dbReference type="Proteomes" id="UP000175691">
    <property type="component" value="Unassembled WGS sequence"/>
</dbReference>
<sequence length="236" mass="26338">MLRSLFLLAAIALATGCSVVPDDIDLPDDTNLVSYNRAVTGGDSVIGQTARWGGIIVGVENKPEKTFVEIVNFPLNHYGKPNAGEETIGRFKVAMDGFVDPIHFEKGRLVTFVGEVQKPIAGMVGEQPYMYPLLNGDNYHMWRKNSVNYISPLFFDYRMGWYSPFYYGAYRPFSTPWGFGIYDGYYQYSNGPAIRMRKTSINNVGSSLRSNRSGVSSRAAPRPTSSATRSVVRKEQ</sequence>
<dbReference type="STRING" id="1656094.BFC18_09790"/>
<evidence type="ECO:0000256" key="2">
    <source>
        <dbReference type="SAM" id="SignalP"/>
    </source>
</evidence>
<evidence type="ECO:0000256" key="1">
    <source>
        <dbReference type="SAM" id="MobiDB-lite"/>
    </source>
</evidence>